<dbReference type="Pfam" id="PF03009">
    <property type="entry name" value="GDPD"/>
    <property type="match status" value="1"/>
</dbReference>
<accession>D4IKR7</accession>
<dbReference type="KEGG" id="ash:AL1_10020"/>
<dbReference type="PROSITE" id="PS50007">
    <property type="entry name" value="PIPLC_X_DOMAIN"/>
    <property type="match status" value="1"/>
</dbReference>
<dbReference type="Proteomes" id="UP000008794">
    <property type="component" value="Chromosome"/>
</dbReference>
<evidence type="ECO:0000259" key="2">
    <source>
        <dbReference type="PROSITE" id="PS51704"/>
    </source>
</evidence>
<dbReference type="Gene3D" id="3.20.20.190">
    <property type="entry name" value="Phosphatidylinositol (PI) phosphodiesterase"/>
    <property type="match status" value="1"/>
</dbReference>
<evidence type="ECO:0000313" key="4">
    <source>
        <dbReference type="Proteomes" id="UP000008794"/>
    </source>
</evidence>
<dbReference type="InterPro" id="IPR032329">
    <property type="entry name" value="DUF4855"/>
</dbReference>
<dbReference type="SUPFAM" id="SSF51695">
    <property type="entry name" value="PLC-like phosphodiesterases"/>
    <property type="match status" value="1"/>
</dbReference>
<evidence type="ECO:0000313" key="3">
    <source>
        <dbReference type="EMBL" id="CBK63529.1"/>
    </source>
</evidence>
<feature type="chain" id="PRO_5003058827" evidence="1">
    <location>
        <begin position="26"/>
        <end position="591"/>
    </location>
</feature>
<dbReference type="BioCyc" id="ASHA717959:AL1_RS15895-MONOMER"/>
<dbReference type="GO" id="GO:0006629">
    <property type="term" value="P:lipid metabolic process"/>
    <property type="evidence" value="ECO:0007669"/>
    <property type="project" value="InterPro"/>
</dbReference>
<keyword evidence="4" id="KW-1185">Reference proteome</keyword>
<dbReference type="PROSITE" id="PS51704">
    <property type="entry name" value="GP_PDE"/>
    <property type="match status" value="1"/>
</dbReference>
<reference evidence="3 4" key="1">
    <citation type="submission" date="2010-03" db="EMBL/GenBank/DDBJ databases">
        <title>The genome sequence of Alistipes shahii WAL 8301.</title>
        <authorList>
            <consortium name="metaHIT consortium -- http://www.metahit.eu/"/>
            <person name="Pajon A."/>
            <person name="Turner K."/>
            <person name="Parkhill J."/>
        </authorList>
    </citation>
    <scope>NUCLEOTIDE SEQUENCE [LARGE SCALE GENOMIC DNA]</scope>
    <source>
        <strain evidence="3 4">WAL 8301</strain>
    </source>
</reference>
<dbReference type="PATRIC" id="fig|717959.3.peg.2597"/>
<evidence type="ECO:0000256" key="1">
    <source>
        <dbReference type="SAM" id="SignalP"/>
    </source>
</evidence>
<dbReference type="GO" id="GO:0008081">
    <property type="term" value="F:phosphoric diester hydrolase activity"/>
    <property type="evidence" value="ECO:0007669"/>
    <property type="project" value="InterPro"/>
</dbReference>
<dbReference type="STRING" id="717959.AL1_10020"/>
<gene>
    <name evidence="3" type="ORF">AL1_10020</name>
</gene>
<reference evidence="3 4" key="2">
    <citation type="submission" date="2010-03" db="EMBL/GenBank/DDBJ databases">
        <authorList>
            <person name="Pajon A."/>
        </authorList>
    </citation>
    <scope>NUCLEOTIDE SEQUENCE [LARGE SCALE GENOMIC DNA]</scope>
    <source>
        <strain evidence="3 4">WAL 8301</strain>
    </source>
</reference>
<dbReference type="PANTHER" id="PTHR46211">
    <property type="entry name" value="GLYCEROPHOSPHORYL DIESTER PHOSPHODIESTERASE"/>
    <property type="match status" value="1"/>
</dbReference>
<feature type="domain" description="GP-PDE" evidence="2">
    <location>
        <begin position="362"/>
        <end position="590"/>
    </location>
</feature>
<dbReference type="InterPro" id="IPR017946">
    <property type="entry name" value="PLC-like_Pdiesterase_TIM-brl"/>
</dbReference>
<dbReference type="InterPro" id="IPR030395">
    <property type="entry name" value="GP_PDE_dom"/>
</dbReference>
<protein>
    <submittedName>
        <fullName evidence="3">Glycerophosphoryl diester phosphodiesterase</fullName>
    </submittedName>
</protein>
<dbReference type="AlphaFoldDB" id="D4IKR7"/>
<sequence>MKAFKYFAFSVCLVLFAGSSGTAAAQNYQTTDIQDLALIYQGGKHRLDWTVDEFRPYVVHRFLDGSKHWLFDGFLFLEFKNGTGRCYTVGYEKEFARKPEWEWLLDRIFDEGKSLSALDRCIGEQIAEIGKPAFRHKVVLGLPEAVRDQKDWGELDGRRMDFSKDEDQIAATKWYIDQLIARFKKAGYKHLELSGFYWVAEDTNHCGDLTVPLSEYIHAQKKLFYWIPYWQAKGHEDWKRLGFDVAYQQPNHFFNKSIPDSRLDEACAVARKNGMAMEFEFDERATIAAPDTFYDRMLAYIDRFEKNDVFNASAVAYYCGNRGVLTLFESNEHKDKVIMDRLARIIYTRQVMKYGLPVKNKTRVVAHRGFWHTDGSAENSVSSLLNADKLGAYGAEFDVWMAADGKLVIHHDDKHGSYEMEKNPSTVLTTLELANGEKIPTLEQYLQAARKTKLELVLEVKPHATPEADAEAVRKIVEMIGKYGLTKRVTYISFSFHALKELVRVAPAKTPIMYLGGGTLPEDLKKMGMTGCDFNYWVFQNNPTWLHSIKWLKMASNVWTVNNPVEMLWVIENGFDFITTDRPDLFLRLVR</sequence>
<dbReference type="PANTHER" id="PTHR46211:SF1">
    <property type="entry name" value="GLYCEROPHOSPHODIESTER PHOSPHODIESTERASE, CYTOPLASMIC"/>
    <property type="match status" value="1"/>
</dbReference>
<organism evidence="3 4">
    <name type="scientific">Alistipes shahii WAL 8301</name>
    <dbReference type="NCBI Taxonomy" id="717959"/>
    <lineage>
        <taxon>Bacteria</taxon>
        <taxon>Pseudomonadati</taxon>
        <taxon>Bacteroidota</taxon>
        <taxon>Bacteroidia</taxon>
        <taxon>Bacteroidales</taxon>
        <taxon>Rikenellaceae</taxon>
        <taxon>Alistipes</taxon>
    </lineage>
</organism>
<dbReference type="HOGENOM" id="CLU_461305_0_0_10"/>
<dbReference type="EMBL" id="FP929032">
    <property type="protein sequence ID" value="CBK63529.1"/>
    <property type="molecule type" value="Genomic_DNA"/>
</dbReference>
<dbReference type="Pfam" id="PF16147">
    <property type="entry name" value="DUF4855"/>
    <property type="match status" value="1"/>
</dbReference>
<name>D4IKR7_9BACT</name>
<feature type="signal peptide" evidence="1">
    <location>
        <begin position="1"/>
        <end position="25"/>
    </location>
</feature>
<keyword evidence="1" id="KW-0732">Signal</keyword>
<proteinExistence type="predicted"/>